<organism evidence="2 3">
    <name type="scientific">Marinobacter halophilus</name>
    <dbReference type="NCBI Taxonomy" id="1323740"/>
    <lineage>
        <taxon>Bacteria</taxon>
        <taxon>Pseudomonadati</taxon>
        <taxon>Pseudomonadota</taxon>
        <taxon>Gammaproteobacteria</taxon>
        <taxon>Pseudomonadales</taxon>
        <taxon>Marinobacteraceae</taxon>
        <taxon>Marinobacter</taxon>
    </lineage>
</organism>
<protein>
    <submittedName>
        <fullName evidence="2">DUF2219 domain-containing protein</fullName>
    </submittedName>
</protein>
<dbReference type="EMBL" id="PXNN01000003">
    <property type="protein sequence ID" value="PSF10269.1"/>
    <property type="molecule type" value="Genomic_DNA"/>
</dbReference>
<proteinExistence type="predicted"/>
<keyword evidence="3" id="KW-1185">Reference proteome</keyword>
<dbReference type="InterPro" id="IPR018707">
    <property type="entry name" value="LpxR"/>
</dbReference>
<reference evidence="2 3" key="1">
    <citation type="submission" date="2018-03" db="EMBL/GenBank/DDBJ databases">
        <title>Marinobacter brunus sp. nov., a marine bacterium of Gamma-proteobacteria isolated from the surface seawater of the South China Sea.</title>
        <authorList>
            <person name="Cheng H."/>
            <person name="Wu Y.-H."/>
            <person name="Xamxidin M."/>
            <person name="Xu X.-W."/>
        </authorList>
    </citation>
    <scope>NUCLEOTIDE SEQUENCE [LARGE SCALE GENOMIC DNA]</scope>
    <source>
        <strain evidence="2 3">JCM 30472</strain>
    </source>
</reference>
<accession>A0A2T1KJG5</accession>
<sequence>MPVILNRAFFMLLLATLIPATTKADILSIAWDNDLLTGEDRGYTNGVRISYLTAAAEDSGKPSSTLARTGKEALARLPGIGQAENKHALSFSLRQLMVTPADIANPELQPDDIPYAGHLSLSSTLWSWNADTITGFGAHLGVIGPESGAEASQKWVHKLTGSTTPRGWDHQLGTDVVGGIQAAHGRRVFHTGNTGAIQQQVSVVGSTLISSFRTTAKTGLVWRIGRDLPMNLVPDYAGTASTIALPGSFSGSPTSWSVFVGLGVEYVAYSYLEDNSGPFQFKESPLLGQVGIGGSWQWNRTQVSLTLRATTGEEESSKDNFSFGTLFVSWAL</sequence>
<keyword evidence="1" id="KW-0732">Signal</keyword>
<comment type="caution">
    <text evidence="2">The sequence shown here is derived from an EMBL/GenBank/DDBJ whole genome shotgun (WGS) entry which is preliminary data.</text>
</comment>
<name>A0A2T1KJG5_9GAMM</name>
<dbReference type="Gene3D" id="2.40.128.140">
    <property type="entry name" value="Outer membrane protein"/>
    <property type="match status" value="1"/>
</dbReference>
<dbReference type="Proteomes" id="UP000238385">
    <property type="component" value="Unassembled WGS sequence"/>
</dbReference>
<dbReference type="OrthoDB" id="9776275at2"/>
<gene>
    <name evidence="2" type="ORF">C7H08_01875</name>
</gene>
<evidence type="ECO:0000313" key="3">
    <source>
        <dbReference type="Proteomes" id="UP000238385"/>
    </source>
</evidence>
<dbReference type="InterPro" id="IPR037107">
    <property type="entry name" value="Put_OMP_sf"/>
</dbReference>
<feature type="chain" id="PRO_5015411823" evidence="1">
    <location>
        <begin position="25"/>
        <end position="332"/>
    </location>
</feature>
<feature type="signal peptide" evidence="1">
    <location>
        <begin position="1"/>
        <end position="24"/>
    </location>
</feature>
<evidence type="ECO:0000256" key="1">
    <source>
        <dbReference type="SAM" id="SignalP"/>
    </source>
</evidence>
<dbReference type="Pfam" id="PF09982">
    <property type="entry name" value="LpxR"/>
    <property type="match status" value="1"/>
</dbReference>
<dbReference type="AlphaFoldDB" id="A0A2T1KJG5"/>
<dbReference type="RefSeq" id="WP_106670056.1">
    <property type="nucleotide sequence ID" value="NZ_BMFE01000001.1"/>
</dbReference>
<evidence type="ECO:0000313" key="2">
    <source>
        <dbReference type="EMBL" id="PSF10269.1"/>
    </source>
</evidence>